<comment type="caution">
    <text evidence="1">The sequence shown here is derived from an EMBL/GenBank/DDBJ whole genome shotgun (WGS) entry which is preliminary data.</text>
</comment>
<protein>
    <submittedName>
        <fullName evidence="1">Uncharacterized protein</fullName>
    </submittedName>
</protein>
<evidence type="ECO:0000313" key="1">
    <source>
        <dbReference type="EMBL" id="GIY71554.1"/>
    </source>
</evidence>
<reference evidence="1 2" key="1">
    <citation type="submission" date="2021-06" db="EMBL/GenBank/DDBJ databases">
        <title>Caerostris darwini draft genome.</title>
        <authorList>
            <person name="Kono N."/>
            <person name="Arakawa K."/>
        </authorList>
    </citation>
    <scope>NUCLEOTIDE SEQUENCE [LARGE SCALE GENOMIC DNA]</scope>
</reference>
<organism evidence="1 2">
    <name type="scientific">Caerostris darwini</name>
    <dbReference type="NCBI Taxonomy" id="1538125"/>
    <lineage>
        <taxon>Eukaryota</taxon>
        <taxon>Metazoa</taxon>
        <taxon>Ecdysozoa</taxon>
        <taxon>Arthropoda</taxon>
        <taxon>Chelicerata</taxon>
        <taxon>Arachnida</taxon>
        <taxon>Araneae</taxon>
        <taxon>Araneomorphae</taxon>
        <taxon>Entelegynae</taxon>
        <taxon>Araneoidea</taxon>
        <taxon>Araneidae</taxon>
        <taxon>Caerostris</taxon>
    </lineage>
</organism>
<dbReference type="EMBL" id="BPLQ01013365">
    <property type="protein sequence ID" value="GIY71554.1"/>
    <property type="molecule type" value="Genomic_DNA"/>
</dbReference>
<evidence type="ECO:0000313" key="2">
    <source>
        <dbReference type="Proteomes" id="UP001054837"/>
    </source>
</evidence>
<dbReference type="AlphaFoldDB" id="A0AAV4VPL8"/>
<keyword evidence="2" id="KW-1185">Reference proteome</keyword>
<gene>
    <name evidence="1" type="ORF">CDAR_442701</name>
</gene>
<name>A0AAV4VPL8_9ARAC</name>
<accession>A0AAV4VPL8</accession>
<sequence length="91" mass="10350">MPIARAAGMCTSAIKQLAMEGFHKNCRACLSAVVEESIHTQWEFCRCQTIDWEPMSRLFIGFQVGSRAVRREQWKEQSSVDAPFTPESNLI</sequence>
<dbReference type="Proteomes" id="UP001054837">
    <property type="component" value="Unassembled WGS sequence"/>
</dbReference>
<proteinExistence type="predicted"/>